<dbReference type="InterPro" id="IPR017927">
    <property type="entry name" value="FAD-bd_FR_type"/>
</dbReference>
<dbReference type="EC" id="1.16.1.9" evidence="3"/>
<dbReference type="SUPFAM" id="SSF63380">
    <property type="entry name" value="Riboflavin synthase domain-like"/>
    <property type="match status" value="1"/>
</dbReference>
<dbReference type="SUPFAM" id="SSF52343">
    <property type="entry name" value="Ferredoxin reductase-like, C-terminal NADP-linked domain"/>
    <property type="match status" value="1"/>
</dbReference>
<feature type="transmembrane region" description="Helical" evidence="13">
    <location>
        <begin position="298"/>
        <end position="318"/>
    </location>
</feature>
<protein>
    <recommendedName>
        <fullName evidence="3">ferric-chelate reductase (NADPH)</fullName>
        <ecNumber evidence="3">1.16.1.9</ecNumber>
    </recommendedName>
</protein>
<evidence type="ECO:0000256" key="6">
    <source>
        <dbReference type="ARBA" id="ARBA00022692"/>
    </source>
</evidence>
<dbReference type="Gene3D" id="3.40.50.80">
    <property type="entry name" value="Nucleotide-binding domain of ferredoxin-NADP reductase (FNR) module"/>
    <property type="match status" value="1"/>
</dbReference>
<dbReference type="PANTHER" id="PTHR32361:SF23">
    <property type="entry name" value="FERRIC-CHELATE REDUCTASE"/>
    <property type="match status" value="1"/>
</dbReference>
<keyword evidence="5" id="KW-1003">Cell membrane</keyword>
<dbReference type="InterPro" id="IPR051410">
    <property type="entry name" value="Ferric/Cupric_Reductase"/>
</dbReference>
<feature type="transmembrane region" description="Helical" evidence="13">
    <location>
        <begin position="273"/>
        <end position="292"/>
    </location>
</feature>
<feature type="transmembrane region" description="Helical" evidence="13">
    <location>
        <begin position="119"/>
        <end position="138"/>
    </location>
</feature>
<evidence type="ECO:0000256" key="9">
    <source>
        <dbReference type="ARBA" id="ARBA00023002"/>
    </source>
</evidence>
<feature type="domain" description="FAD-binding FR-type" evidence="14">
    <location>
        <begin position="327"/>
        <end position="436"/>
    </location>
</feature>
<dbReference type="GO" id="GO:0005886">
    <property type="term" value="C:plasma membrane"/>
    <property type="evidence" value="ECO:0007669"/>
    <property type="project" value="UniProtKB-SubCell"/>
</dbReference>
<feature type="transmembrane region" description="Helical" evidence="13">
    <location>
        <begin position="158"/>
        <end position="184"/>
    </location>
</feature>
<accession>A0A9P9WWA0</accession>
<evidence type="ECO:0000256" key="11">
    <source>
        <dbReference type="ARBA" id="ARBA00023136"/>
    </source>
</evidence>
<evidence type="ECO:0000256" key="7">
    <source>
        <dbReference type="ARBA" id="ARBA00022982"/>
    </source>
</evidence>
<comment type="similarity">
    <text evidence="2">Belongs to the ferric reductase (FRE) family.</text>
</comment>
<dbReference type="Pfam" id="PF01794">
    <property type="entry name" value="Ferric_reduct"/>
    <property type="match status" value="1"/>
</dbReference>
<gene>
    <name evidence="15" type="ORF">JX265_001993</name>
</gene>
<feature type="transmembrane region" description="Helical" evidence="13">
    <location>
        <begin position="196"/>
        <end position="218"/>
    </location>
</feature>
<dbReference type="Pfam" id="PF08022">
    <property type="entry name" value="FAD_binding_8"/>
    <property type="match status" value="1"/>
</dbReference>
<reference evidence="15" key="1">
    <citation type="submission" date="2021-03" db="EMBL/GenBank/DDBJ databases">
        <title>Revisited historic fungal species revealed as producer of novel bioactive compounds through whole genome sequencing and comparative genomics.</title>
        <authorList>
            <person name="Vignolle G.A."/>
            <person name="Hochenegger N."/>
            <person name="Mach R.L."/>
            <person name="Mach-Aigner A.R."/>
            <person name="Javad Rahimi M."/>
            <person name="Salim K.A."/>
            <person name="Chan C.M."/>
            <person name="Lim L.B.L."/>
            <person name="Cai F."/>
            <person name="Druzhinina I.S."/>
            <person name="U'Ren J.M."/>
            <person name="Derntl C."/>
        </authorList>
    </citation>
    <scope>NUCLEOTIDE SEQUENCE</scope>
    <source>
        <strain evidence="15">TUCIM 5799</strain>
    </source>
</reference>
<evidence type="ECO:0000259" key="14">
    <source>
        <dbReference type="PROSITE" id="PS51384"/>
    </source>
</evidence>
<dbReference type="Gene3D" id="2.40.30.10">
    <property type="entry name" value="Translation factors"/>
    <property type="match status" value="1"/>
</dbReference>
<keyword evidence="8 13" id="KW-1133">Transmembrane helix</keyword>
<proteinExistence type="inferred from homology"/>
<organism evidence="15 16">
    <name type="scientific">Neoarthrinium moseri</name>
    <dbReference type="NCBI Taxonomy" id="1658444"/>
    <lineage>
        <taxon>Eukaryota</taxon>
        <taxon>Fungi</taxon>
        <taxon>Dikarya</taxon>
        <taxon>Ascomycota</taxon>
        <taxon>Pezizomycotina</taxon>
        <taxon>Sordariomycetes</taxon>
        <taxon>Xylariomycetidae</taxon>
        <taxon>Amphisphaeriales</taxon>
        <taxon>Apiosporaceae</taxon>
        <taxon>Neoarthrinium</taxon>
    </lineage>
</organism>
<comment type="subcellular location">
    <subcellularLocation>
        <location evidence="1">Cell membrane</location>
        <topology evidence="1">Multi-pass membrane protein</topology>
    </subcellularLocation>
</comment>
<evidence type="ECO:0000256" key="12">
    <source>
        <dbReference type="ARBA" id="ARBA00048483"/>
    </source>
</evidence>
<keyword evidence="10" id="KW-0406">Ion transport</keyword>
<dbReference type="GO" id="GO:0006826">
    <property type="term" value="P:iron ion transport"/>
    <property type="evidence" value="ECO:0007669"/>
    <property type="project" value="TreeGrafter"/>
</dbReference>
<evidence type="ECO:0000256" key="4">
    <source>
        <dbReference type="ARBA" id="ARBA00022448"/>
    </source>
</evidence>
<dbReference type="AlphaFoldDB" id="A0A9P9WWA0"/>
<dbReference type="GO" id="GO:0006879">
    <property type="term" value="P:intracellular iron ion homeostasis"/>
    <property type="evidence" value="ECO:0007669"/>
    <property type="project" value="TreeGrafter"/>
</dbReference>
<keyword evidence="6 13" id="KW-0812">Transmembrane</keyword>
<keyword evidence="7" id="KW-0249">Electron transport</keyword>
<dbReference type="GO" id="GO:0052851">
    <property type="term" value="F:ferric-chelate reductase (NADPH) activity"/>
    <property type="evidence" value="ECO:0007669"/>
    <property type="project" value="UniProtKB-EC"/>
</dbReference>
<feature type="transmembrane region" description="Helical" evidence="13">
    <location>
        <begin position="55"/>
        <end position="74"/>
    </location>
</feature>
<keyword evidence="9" id="KW-0560">Oxidoreductase</keyword>
<dbReference type="SFLD" id="SFLDG01168">
    <property type="entry name" value="Ferric_reductase_subgroup_(FRE"/>
    <property type="match status" value="1"/>
</dbReference>
<sequence length="605" mass="66744">MDGMDCDPSVADLPLSDPVCVKAMECCTAFYAGENASQTATPFAGQSEYGRWTTYYWVVLLALVAVYHAIITILDRRTRRRGRSSDAGLFEKAQALGRTVTYRATRGTPLALVSWPRTGSIAAVLLLSIVVITAFVFAERPYYRPQFGFGSPPIAIRSGFIAFACVPILVALAGKVNAITFLTGIGHEKLVVAHQWVAWISFVLSLIHTIPFFIASFYEPGDGGYERVKSEFYRKGSAASLTEYSGVPPLAILFGLCILSLPPIRHRFYESFYAVHILLAITYVGLLFWHAGDELDSWAYLWATVAIWLASWFARLFWFNQSLHVRGEWFKTLPATLTVLPGDLVRIEVERPRDMHFQPAQHCFLRIPTISWSDNHPFTIASAACSDAPRRGSDRMLFLVKARDGFTRKLRDHGAVDKSVDVSVCLEGPYGGLARPLLAKRYDKVLLIAGGSGISACLSWLSQLASSAEASRLQQVTLLWAIRDEHSIAWVSNELREAKFNGRVEVDIRIHITGLAASPQVEHDEKAQIDGPFDQSSMIFTTSTGRPDLSTAVLESTGRQQSTCVFVCGPEGMNVDASNACSSAQKLVLGGKARSISLHVETFGW</sequence>
<dbReference type="PROSITE" id="PS51384">
    <property type="entry name" value="FAD_FR"/>
    <property type="match status" value="1"/>
</dbReference>
<evidence type="ECO:0000313" key="15">
    <source>
        <dbReference type="EMBL" id="KAI1880372.1"/>
    </source>
</evidence>
<evidence type="ECO:0000256" key="8">
    <source>
        <dbReference type="ARBA" id="ARBA00022989"/>
    </source>
</evidence>
<keyword evidence="16" id="KW-1185">Reference proteome</keyword>
<name>A0A9P9WWA0_9PEZI</name>
<keyword evidence="4" id="KW-0813">Transport</keyword>
<feature type="transmembrane region" description="Helical" evidence="13">
    <location>
        <begin position="238"/>
        <end position="261"/>
    </location>
</feature>
<evidence type="ECO:0000256" key="2">
    <source>
        <dbReference type="ARBA" id="ARBA00006278"/>
    </source>
</evidence>
<dbReference type="PANTHER" id="PTHR32361">
    <property type="entry name" value="FERRIC/CUPRIC REDUCTASE TRANSMEMBRANE COMPONENT"/>
    <property type="match status" value="1"/>
</dbReference>
<evidence type="ECO:0000256" key="3">
    <source>
        <dbReference type="ARBA" id="ARBA00012668"/>
    </source>
</evidence>
<dbReference type="Pfam" id="PF08030">
    <property type="entry name" value="NAD_binding_6"/>
    <property type="match status" value="1"/>
</dbReference>
<keyword evidence="11 13" id="KW-0472">Membrane</keyword>
<evidence type="ECO:0000256" key="5">
    <source>
        <dbReference type="ARBA" id="ARBA00022475"/>
    </source>
</evidence>
<dbReference type="GO" id="GO:0015677">
    <property type="term" value="P:copper ion import"/>
    <property type="evidence" value="ECO:0007669"/>
    <property type="project" value="TreeGrafter"/>
</dbReference>
<comment type="caution">
    <text evidence="15">The sequence shown here is derived from an EMBL/GenBank/DDBJ whole genome shotgun (WGS) entry which is preliminary data.</text>
</comment>
<evidence type="ECO:0000313" key="16">
    <source>
        <dbReference type="Proteomes" id="UP000829685"/>
    </source>
</evidence>
<dbReference type="InterPro" id="IPR017938">
    <property type="entry name" value="Riboflavin_synthase-like_b-brl"/>
</dbReference>
<dbReference type="InterPro" id="IPR013121">
    <property type="entry name" value="Fe_red_NAD-bd_6"/>
</dbReference>
<dbReference type="InterPro" id="IPR039261">
    <property type="entry name" value="FNR_nucleotide-bd"/>
</dbReference>
<dbReference type="InterPro" id="IPR013130">
    <property type="entry name" value="Fe3_Rdtase_TM_dom"/>
</dbReference>
<evidence type="ECO:0000256" key="10">
    <source>
        <dbReference type="ARBA" id="ARBA00023065"/>
    </source>
</evidence>
<dbReference type="SFLD" id="SFLDS00052">
    <property type="entry name" value="Ferric_Reductase_Domain"/>
    <property type="match status" value="1"/>
</dbReference>
<dbReference type="InterPro" id="IPR013112">
    <property type="entry name" value="FAD-bd_8"/>
</dbReference>
<comment type="catalytic activity">
    <reaction evidence="12">
        <text>2 a Fe(II)-siderophore + NADP(+) + H(+) = 2 a Fe(III)-siderophore + NADPH</text>
        <dbReference type="Rhea" id="RHEA:28795"/>
        <dbReference type="Rhea" id="RHEA-COMP:11342"/>
        <dbReference type="Rhea" id="RHEA-COMP:11344"/>
        <dbReference type="ChEBI" id="CHEBI:15378"/>
        <dbReference type="ChEBI" id="CHEBI:29033"/>
        <dbReference type="ChEBI" id="CHEBI:29034"/>
        <dbReference type="ChEBI" id="CHEBI:57783"/>
        <dbReference type="ChEBI" id="CHEBI:58349"/>
        <dbReference type="EC" id="1.16.1.9"/>
    </reaction>
</comment>
<dbReference type="CDD" id="cd06186">
    <property type="entry name" value="NOX_Duox_like_FAD_NADP"/>
    <property type="match status" value="1"/>
</dbReference>
<dbReference type="Proteomes" id="UP000829685">
    <property type="component" value="Unassembled WGS sequence"/>
</dbReference>
<evidence type="ECO:0000256" key="13">
    <source>
        <dbReference type="SAM" id="Phobius"/>
    </source>
</evidence>
<dbReference type="EMBL" id="JAFIMR010000003">
    <property type="protein sequence ID" value="KAI1880372.1"/>
    <property type="molecule type" value="Genomic_DNA"/>
</dbReference>
<evidence type="ECO:0000256" key="1">
    <source>
        <dbReference type="ARBA" id="ARBA00004651"/>
    </source>
</evidence>